<keyword evidence="5" id="KW-1185">Reference proteome</keyword>
<dbReference type="PANTHER" id="PTHR24171">
    <property type="entry name" value="ANKYRIN REPEAT DOMAIN-CONTAINING PROTEIN 39-RELATED"/>
    <property type="match status" value="1"/>
</dbReference>
<dbReference type="AlphaFoldDB" id="A0A2J7ZFV3"/>
<gene>
    <name evidence="4" type="ORF">TSOC_015118</name>
</gene>
<dbReference type="Pfam" id="PF00023">
    <property type="entry name" value="Ank"/>
    <property type="match status" value="1"/>
</dbReference>
<dbReference type="EMBL" id="PGGS01004071">
    <property type="protein sequence ID" value="PNG99109.1"/>
    <property type="molecule type" value="Genomic_DNA"/>
</dbReference>
<comment type="caution">
    <text evidence="4">The sequence shown here is derived from an EMBL/GenBank/DDBJ whole genome shotgun (WGS) entry which is preliminary data.</text>
</comment>
<accession>A0A2J7ZFV3</accession>
<dbReference type="PROSITE" id="PS50088">
    <property type="entry name" value="ANK_REPEAT"/>
    <property type="match status" value="1"/>
</dbReference>
<keyword evidence="2 3" id="KW-0040">ANK repeat</keyword>
<keyword evidence="1" id="KW-0677">Repeat</keyword>
<reference evidence="4 5" key="1">
    <citation type="journal article" date="2017" name="Mol. Biol. Evol.">
        <title>The 4-celled Tetrabaena socialis nuclear genome reveals the essential components for genetic control of cell number at the origin of multicellularity in the volvocine lineage.</title>
        <authorList>
            <person name="Featherston J."/>
            <person name="Arakaki Y."/>
            <person name="Hanschen E.R."/>
            <person name="Ferris P.J."/>
            <person name="Michod R.E."/>
            <person name="Olson B.J.S.C."/>
            <person name="Nozaki H."/>
            <person name="Durand P.M."/>
        </authorList>
    </citation>
    <scope>NUCLEOTIDE SEQUENCE [LARGE SCALE GENOMIC DNA]</scope>
    <source>
        <strain evidence="4 5">NIES-571</strain>
    </source>
</reference>
<evidence type="ECO:0000313" key="4">
    <source>
        <dbReference type="EMBL" id="PNG99109.1"/>
    </source>
</evidence>
<evidence type="ECO:0000256" key="1">
    <source>
        <dbReference type="ARBA" id="ARBA00022737"/>
    </source>
</evidence>
<dbReference type="Gene3D" id="1.25.40.20">
    <property type="entry name" value="Ankyrin repeat-containing domain"/>
    <property type="match status" value="1"/>
</dbReference>
<dbReference type="SMART" id="SM00248">
    <property type="entry name" value="ANK"/>
    <property type="match status" value="1"/>
</dbReference>
<organism evidence="4 5">
    <name type="scientific">Tetrabaena socialis</name>
    <dbReference type="NCBI Taxonomy" id="47790"/>
    <lineage>
        <taxon>Eukaryota</taxon>
        <taxon>Viridiplantae</taxon>
        <taxon>Chlorophyta</taxon>
        <taxon>core chlorophytes</taxon>
        <taxon>Chlorophyceae</taxon>
        <taxon>CS clade</taxon>
        <taxon>Chlamydomonadales</taxon>
        <taxon>Tetrabaenaceae</taxon>
        <taxon>Tetrabaena</taxon>
    </lineage>
</organism>
<protein>
    <submittedName>
        <fullName evidence="4">Uncharacterized protein</fullName>
    </submittedName>
</protein>
<dbReference type="OrthoDB" id="548600at2759"/>
<evidence type="ECO:0000256" key="2">
    <source>
        <dbReference type="ARBA" id="ARBA00023043"/>
    </source>
</evidence>
<dbReference type="SUPFAM" id="SSF48403">
    <property type="entry name" value="Ankyrin repeat"/>
    <property type="match status" value="1"/>
</dbReference>
<sequence>NGHTALHWASGRNRTEVVGALLRAGADASLKNRDGETPLDIVKNKLDPMVALLEGRGRS</sequence>
<dbReference type="PROSITE" id="PS50297">
    <property type="entry name" value="ANK_REP_REGION"/>
    <property type="match status" value="1"/>
</dbReference>
<name>A0A2J7ZFV3_9CHLO</name>
<evidence type="ECO:0000256" key="3">
    <source>
        <dbReference type="PROSITE-ProRule" id="PRU00023"/>
    </source>
</evidence>
<feature type="non-terminal residue" evidence="4">
    <location>
        <position position="1"/>
    </location>
</feature>
<dbReference type="InterPro" id="IPR002110">
    <property type="entry name" value="Ankyrin_rpt"/>
</dbReference>
<proteinExistence type="predicted"/>
<dbReference type="InterPro" id="IPR036770">
    <property type="entry name" value="Ankyrin_rpt-contain_sf"/>
</dbReference>
<evidence type="ECO:0000313" key="5">
    <source>
        <dbReference type="Proteomes" id="UP000236333"/>
    </source>
</evidence>
<feature type="repeat" description="ANK" evidence="3">
    <location>
        <begin position="1"/>
        <end position="33"/>
    </location>
</feature>
<dbReference type="Proteomes" id="UP000236333">
    <property type="component" value="Unassembled WGS sequence"/>
</dbReference>